<comment type="caution">
    <text evidence="10">The sequence shown here is derived from an EMBL/GenBank/DDBJ whole genome shotgun (WGS) entry which is preliminary data.</text>
</comment>
<dbReference type="InterPro" id="IPR009459">
    <property type="entry name" value="MucBP_dom"/>
</dbReference>
<evidence type="ECO:0000256" key="2">
    <source>
        <dbReference type="ARBA" id="ARBA00022525"/>
    </source>
</evidence>
<dbReference type="EMBL" id="AZEX01000057">
    <property type="protein sequence ID" value="KRL59015.1"/>
    <property type="molecule type" value="Genomic_DNA"/>
</dbReference>
<sequence length="1255" mass="134373">MKKFIKGVSVLAALATINPATIASAATTNQTQPDVTQSTNETATSTKPTSQEHHLSNLFAENPKFGYMLAQGCVGQLNLYVYSGEQTQYLTNTYIVMPKGYTIEGGLTAMQASLDQYRKMVKIHNNGTDDGTLSVKQLANTADGREVYEVVPGEGSYVVQNENKEQIPMVIPIRSAIDTPGLILNAFGPNDMGDNILFAGAGDGTNVAYDASGNYSQITAASVGITGTADTYVRGVWGPQRNLAAISASIKDTYNLVDADTKQIIGTRVRAGDIGDTYSRVGFCDTLGIFGVDVAAYDEKTLTIDRGTLADTNLTLNPSDPTAGFTDNPYIMLEGQTYTMTVKRFGKSVTVEYLDQDGKRIKDAKGVDTTEVLKGDVGDNYTASYKDIPGYISSDKDNHTGQFTDTAQTITYQYAKAGQNVTVNYVDADGKQLAPSETLTGKVGDLVNAVAAKIDGYAVTKTNAKADDKFTDKAQTITYVYGKKGEDVTVNYVDADGNQLADSKTLTGIIGDKVNATAAKIDGYAVTKTNAKADDEFTNKAQTITYQYAKIGQDVTVNYVDATGKKMADSVTLKGNIGDLVNAKEADLDGYVVTKTNATGNDQFTDKAQTITYQYAKIAKSVTINYTDIMGNQLVDSTVLKGNVDDQIDADPLDIDGYRILNPDATKGHKFTNDYQAISYRYARIGLDVTVNYVDAAGNKLADSVTLKGDFGDLINAKEAAVEGYTVVRTNAKEGAIFTDYSQTVTYVYAKIGQDVTVNYVDAAGDKLADSRTLSGNVGDPVNTEAVKIDGYVMIKTNATTNDQFSDNAQTITYQYAKIGQDVTVKYVDATGKKLADSVTLKGNVGDPVNTKEVKIDGYVMTKTNATANDQFTDEAQTITYQYTKIAKAVTVKYEDADGNKLADSETITGNVGDSYTVAQKDIKGYTFKMVTGQETGTLGETAQTVTYVYTKNPAKVGNVTVNYQDADGKQIAASKTLTGNVGTAYQAVQASIDGYTFKQVKGNTTGQFSDKTQTVTYVYTKNPAKVGNVTVNYQDAEGKQIAASKTLTGNVGTDYQAVQASIDGYTFKQVNGNATGQFSAAAQKVTYVYTKNPAKVGNVTVNYQDAEGKQIAASKTLTGNVGTDYQAVQASVDGYTFKQVNGNATGQFSDKAQTVTYVYTKNVTKPIQVIDQSGTKTDNQGNQLIPATSKLKPQQQSGLKMVAKQGQTNQTTKSAAKHKQQLPQTGVAKVNGLLGAIGALLMAVVGMVFKRRKN</sequence>
<evidence type="ECO:0000313" key="10">
    <source>
        <dbReference type="EMBL" id="KRL59015.1"/>
    </source>
</evidence>
<evidence type="ECO:0000256" key="4">
    <source>
        <dbReference type="ARBA" id="ARBA00022737"/>
    </source>
</evidence>
<feature type="domain" description="Gram-positive cocci surface proteins LPxTG" evidence="9">
    <location>
        <begin position="1223"/>
        <end position="1255"/>
    </location>
</feature>
<dbReference type="Pfam" id="PF06458">
    <property type="entry name" value="MucBP"/>
    <property type="match status" value="12"/>
</dbReference>
<keyword evidence="7" id="KW-0472">Membrane</keyword>
<dbReference type="InterPro" id="IPR019931">
    <property type="entry name" value="LPXTG_anchor"/>
</dbReference>
<reference evidence="10 11" key="1">
    <citation type="journal article" date="2015" name="Genome Announc.">
        <title>Expanding the biotechnology potential of lactobacilli through comparative genomics of 213 strains and associated genera.</title>
        <authorList>
            <person name="Sun Z."/>
            <person name="Harris H.M."/>
            <person name="McCann A."/>
            <person name="Guo C."/>
            <person name="Argimon S."/>
            <person name="Zhang W."/>
            <person name="Yang X."/>
            <person name="Jeffery I.B."/>
            <person name="Cooney J.C."/>
            <person name="Kagawa T.F."/>
            <person name="Liu W."/>
            <person name="Song Y."/>
            <person name="Salvetti E."/>
            <person name="Wrobel A."/>
            <person name="Rasinkangas P."/>
            <person name="Parkhill J."/>
            <person name="Rea M.C."/>
            <person name="O'Sullivan O."/>
            <person name="Ritari J."/>
            <person name="Douillard F.P."/>
            <person name="Paul Ross R."/>
            <person name="Yang R."/>
            <person name="Briner A.E."/>
            <person name="Felis G.E."/>
            <person name="de Vos W.M."/>
            <person name="Barrangou R."/>
            <person name="Klaenhammer T.R."/>
            <person name="Caufield P.W."/>
            <person name="Cui Y."/>
            <person name="Zhang H."/>
            <person name="O'Toole P.W."/>
        </authorList>
    </citation>
    <scope>NUCLEOTIDE SEQUENCE [LARGE SCALE GENOMIC DNA]</scope>
    <source>
        <strain evidence="10 11">DSM 14340</strain>
    </source>
</reference>
<organism evidence="10 11">
    <name type="scientific">Latilactobacillus fuchuensis DSM 14340 = JCM 11249</name>
    <dbReference type="NCBI Taxonomy" id="1423747"/>
    <lineage>
        <taxon>Bacteria</taxon>
        <taxon>Bacillati</taxon>
        <taxon>Bacillota</taxon>
        <taxon>Bacilli</taxon>
        <taxon>Lactobacillales</taxon>
        <taxon>Lactobacillaceae</taxon>
        <taxon>Latilactobacillus</taxon>
    </lineage>
</organism>
<dbReference type="RefSeq" id="WP_056950662.1">
    <property type="nucleotide sequence ID" value="NZ_AZEX01000057.1"/>
</dbReference>
<evidence type="ECO:0000256" key="6">
    <source>
        <dbReference type="SAM" id="MobiDB-lite"/>
    </source>
</evidence>
<feature type="transmembrane region" description="Helical" evidence="7">
    <location>
        <begin position="1231"/>
        <end position="1250"/>
    </location>
</feature>
<proteinExistence type="predicted"/>
<keyword evidence="4" id="KW-0677">Repeat</keyword>
<keyword evidence="2" id="KW-0964">Secreted</keyword>
<feature type="signal peptide" evidence="8">
    <location>
        <begin position="1"/>
        <end position="25"/>
    </location>
</feature>
<dbReference type="Gene3D" id="3.10.20.320">
    <property type="entry name" value="Putative peptidoglycan bound protein (lpxtg motif)"/>
    <property type="match status" value="12"/>
</dbReference>
<keyword evidence="7" id="KW-1133">Transmembrane helix</keyword>
<evidence type="ECO:0000256" key="7">
    <source>
        <dbReference type="SAM" id="Phobius"/>
    </source>
</evidence>
<feature type="compositionally biased region" description="Polar residues" evidence="6">
    <location>
        <begin position="28"/>
        <end position="49"/>
    </location>
</feature>
<keyword evidence="5" id="KW-0572">Peptidoglycan-anchor</keyword>
<dbReference type="Pfam" id="PF00746">
    <property type="entry name" value="Gram_pos_anchor"/>
    <property type="match status" value="1"/>
</dbReference>
<feature type="region of interest" description="Disordered" evidence="6">
    <location>
        <begin position="28"/>
        <end position="52"/>
    </location>
</feature>
<gene>
    <name evidence="10" type="ORF">FC69_GL001994</name>
</gene>
<keyword evidence="1" id="KW-0134">Cell wall</keyword>
<dbReference type="NCBIfam" id="TIGR01167">
    <property type="entry name" value="LPXTG_anchor"/>
    <property type="match status" value="1"/>
</dbReference>
<protein>
    <recommendedName>
        <fullName evidence="9">Gram-positive cocci surface proteins LPxTG domain-containing protein</fullName>
    </recommendedName>
</protein>
<dbReference type="eggNOG" id="COG4932">
    <property type="taxonomic scope" value="Bacteria"/>
</dbReference>
<dbReference type="PROSITE" id="PS50847">
    <property type="entry name" value="GRAM_POS_ANCHORING"/>
    <property type="match status" value="1"/>
</dbReference>
<keyword evidence="3 8" id="KW-0732">Signal</keyword>
<accession>A0A0R1RPP3</accession>
<evidence type="ECO:0000313" key="11">
    <source>
        <dbReference type="Proteomes" id="UP000051264"/>
    </source>
</evidence>
<dbReference type="OrthoDB" id="2307220at2"/>
<evidence type="ECO:0000256" key="3">
    <source>
        <dbReference type="ARBA" id="ARBA00022729"/>
    </source>
</evidence>
<evidence type="ECO:0000256" key="5">
    <source>
        <dbReference type="ARBA" id="ARBA00023088"/>
    </source>
</evidence>
<keyword evidence="7" id="KW-0812">Transmembrane</keyword>
<name>A0A0R1RPP3_9LACO</name>
<evidence type="ECO:0000256" key="1">
    <source>
        <dbReference type="ARBA" id="ARBA00022512"/>
    </source>
</evidence>
<dbReference type="Proteomes" id="UP000051264">
    <property type="component" value="Unassembled WGS sequence"/>
</dbReference>
<dbReference type="AlphaFoldDB" id="A0A0R1RPP3"/>
<evidence type="ECO:0000256" key="8">
    <source>
        <dbReference type="SAM" id="SignalP"/>
    </source>
</evidence>
<feature type="chain" id="PRO_5006410125" description="Gram-positive cocci surface proteins LPxTG domain-containing protein" evidence="8">
    <location>
        <begin position="26"/>
        <end position="1255"/>
    </location>
</feature>
<dbReference type="PATRIC" id="fig|1423747.3.peg.2027"/>
<evidence type="ECO:0000259" key="9">
    <source>
        <dbReference type="PROSITE" id="PS50847"/>
    </source>
</evidence>
<dbReference type="STRING" id="1423747.FC69_GL001994"/>